<evidence type="ECO:0000313" key="2">
    <source>
        <dbReference type="Proteomes" id="UP000017836"/>
    </source>
</evidence>
<proteinExistence type="predicted"/>
<gene>
    <name evidence="1" type="ORF">AMTR_s00028p00139110</name>
</gene>
<name>W1PRY1_AMBTC</name>
<keyword evidence="2" id="KW-1185">Reference proteome</keyword>
<evidence type="ECO:0000313" key="1">
    <source>
        <dbReference type="EMBL" id="ERN10599.1"/>
    </source>
</evidence>
<dbReference type="EMBL" id="KI392812">
    <property type="protein sequence ID" value="ERN10599.1"/>
    <property type="molecule type" value="Genomic_DNA"/>
</dbReference>
<dbReference type="Proteomes" id="UP000017836">
    <property type="component" value="Unassembled WGS sequence"/>
</dbReference>
<dbReference type="Gramene" id="ERN10599">
    <property type="protein sequence ID" value="ERN10599"/>
    <property type="gene ID" value="AMTR_s00028p00139110"/>
</dbReference>
<dbReference type="AlphaFoldDB" id="W1PRY1"/>
<reference evidence="2" key="1">
    <citation type="journal article" date="2013" name="Science">
        <title>The Amborella genome and the evolution of flowering plants.</title>
        <authorList>
            <consortium name="Amborella Genome Project"/>
        </authorList>
    </citation>
    <scope>NUCLEOTIDE SEQUENCE [LARGE SCALE GENOMIC DNA]</scope>
</reference>
<accession>W1PRY1</accession>
<sequence>MKKAGERKAGKLLMEEQHEVVVERWLAAERKKRMVREDSGRIARMECGSNWGGEWESLG</sequence>
<protein>
    <submittedName>
        <fullName evidence="1">Uncharacterized protein</fullName>
    </submittedName>
</protein>
<organism evidence="1 2">
    <name type="scientific">Amborella trichopoda</name>
    <dbReference type="NCBI Taxonomy" id="13333"/>
    <lineage>
        <taxon>Eukaryota</taxon>
        <taxon>Viridiplantae</taxon>
        <taxon>Streptophyta</taxon>
        <taxon>Embryophyta</taxon>
        <taxon>Tracheophyta</taxon>
        <taxon>Spermatophyta</taxon>
        <taxon>Magnoliopsida</taxon>
        <taxon>Amborellales</taxon>
        <taxon>Amborellaceae</taxon>
        <taxon>Amborella</taxon>
    </lineage>
</organism>
<dbReference type="HOGENOM" id="CLU_2963900_0_0_1"/>